<gene>
    <name evidence="2" type="ORF">AAF712_004884</name>
</gene>
<evidence type="ECO:0000256" key="1">
    <source>
        <dbReference type="SAM" id="Phobius"/>
    </source>
</evidence>
<dbReference type="EMBL" id="JBBXMP010000021">
    <property type="protein sequence ID" value="KAL0067981.1"/>
    <property type="molecule type" value="Genomic_DNA"/>
</dbReference>
<name>A0ABR3A3Q3_9AGAR</name>
<reference evidence="2 3" key="1">
    <citation type="submission" date="2024-05" db="EMBL/GenBank/DDBJ databases">
        <title>A draft genome resource for the thread blight pathogen Marasmius tenuissimus strain MS-2.</title>
        <authorList>
            <person name="Yulfo-Soto G.E."/>
            <person name="Baruah I.K."/>
            <person name="Amoako-Attah I."/>
            <person name="Bukari Y."/>
            <person name="Meinhardt L.W."/>
            <person name="Bailey B.A."/>
            <person name="Cohen S.P."/>
        </authorList>
    </citation>
    <scope>NUCLEOTIDE SEQUENCE [LARGE SCALE GENOMIC DNA]</scope>
    <source>
        <strain evidence="2 3">MS-2</strain>
    </source>
</reference>
<comment type="caution">
    <text evidence="2">The sequence shown here is derived from an EMBL/GenBank/DDBJ whole genome shotgun (WGS) entry which is preliminary data.</text>
</comment>
<evidence type="ECO:0000313" key="3">
    <source>
        <dbReference type="Proteomes" id="UP001437256"/>
    </source>
</evidence>
<keyword evidence="1" id="KW-0812">Transmembrane</keyword>
<accession>A0ABR3A3Q3</accession>
<proteinExistence type="predicted"/>
<dbReference type="Proteomes" id="UP001437256">
    <property type="component" value="Unassembled WGS sequence"/>
</dbReference>
<keyword evidence="1" id="KW-0472">Membrane</keyword>
<keyword evidence="1" id="KW-1133">Transmembrane helix</keyword>
<evidence type="ECO:0000313" key="2">
    <source>
        <dbReference type="EMBL" id="KAL0067981.1"/>
    </source>
</evidence>
<sequence>MFLIQICDNAHAPGTDTGWTAPFLAATPGLNIAISIVIIARLVLRKYQMEVPPAIEASPGSRVSLLTILVESGFVHAVHAIFFLLLFVARSPVSEVFLQSFSQVQTATMFLIILKGKHWTTSSINISVVQTSNKTFQLPNLLRDNTSKSFDLSDTWKRSGLTAQVAVTRHVEVRSSLRLEPLRTGYLNSKRGTVTVASNSM</sequence>
<feature type="transmembrane region" description="Helical" evidence="1">
    <location>
        <begin position="23"/>
        <end position="44"/>
    </location>
</feature>
<protein>
    <submittedName>
        <fullName evidence="2">Uncharacterized protein</fullName>
    </submittedName>
</protein>
<organism evidence="2 3">
    <name type="scientific">Marasmius tenuissimus</name>
    <dbReference type="NCBI Taxonomy" id="585030"/>
    <lineage>
        <taxon>Eukaryota</taxon>
        <taxon>Fungi</taxon>
        <taxon>Dikarya</taxon>
        <taxon>Basidiomycota</taxon>
        <taxon>Agaricomycotina</taxon>
        <taxon>Agaricomycetes</taxon>
        <taxon>Agaricomycetidae</taxon>
        <taxon>Agaricales</taxon>
        <taxon>Marasmiineae</taxon>
        <taxon>Marasmiaceae</taxon>
        <taxon>Marasmius</taxon>
    </lineage>
</organism>
<keyword evidence="3" id="KW-1185">Reference proteome</keyword>
<feature type="transmembrane region" description="Helical" evidence="1">
    <location>
        <begin position="65"/>
        <end position="90"/>
    </location>
</feature>